<protein>
    <recommendedName>
        <fullName evidence="2">AsmA domain-containing protein</fullName>
    </recommendedName>
</protein>
<keyword evidence="4" id="KW-1185">Reference proteome</keyword>
<dbReference type="PANTHER" id="PTHR30441">
    <property type="entry name" value="DUF748 DOMAIN-CONTAINING PROTEIN"/>
    <property type="match status" value="1"/>
</dbReference>
<sequence>MILVGLVLLVAIGAVIAVIATFDPNDYRSQIAGIVKDKTGRELQIGDIGLSVFPWIKVDLSAVSLSNAPGFGEQPFAEVGKAKVGVELMPLLRQRKIVVDGLQLDGLVLNLARNAEGKTNWEDLVKKEDKPDEPETPEDESKFKLEDIDIGGIEITKAAIRYQDDQAKQAYQISDFNLKTGALKPGKAFDIETSVKAALEAQKLNVELKLSTHVDPDLDTQDIELSKLKLEAKLSGAQQGEAKFEGDIKGNLKTQAFELPKLTLDVKGKSGDIEAEATLKGSIKGDMISQQIDVSGLDLDAKGKQGPMNNGQAKLKGAIKANLQTQVFDLTGLDVDAKGKYGEYDIAALLKTAAHAELASKLFTAKGLTLNATVGGKAVPGGTQKVDLTVGDVKLDQAKGSGQVSSVLLKAAGLEASTSLAVSALDTDTPRFSGPLEVKPFNARELIAKFSAEPLKTADAKALTSVSLSSRIDGSTKSLKLDDLLLKLDQSTVSGSLNLRDFASMALGFALKIDSIDADRYLPPVEPPPANQPAKPYNAAELNKTEIPLDALNDLDVDGTLSIGKLKIKGTNLSDVRLDIAGPKGAAKQASLAGKLYGGSFTANTRIAPGPHPSYAIKTSLQSLSLGPALKDFMGDDKVTGVGTVNLDITTAGKTVGDVRKALNGDVSLNFKNGAVKGFNLGEMLRKGKAMLAGQQYVAPAEPVETDFAVIDFSGKIVNGVLKSDSLDARNPLLRVGGSGEIDLVNETFNYTAKPTIVESSKGQGGRGLEDLGGLTVPIKLTGTFSAPKYKIDFKDMAKERAKAEVKQQLDVRKEELQQKLNDKYGDKLNQKLGPELAPALEGLFGKKKKKDAQPPAQEQPQQQPSAPAEQKPAEQKKEESAPSNP</sequence>
<feature type="region of interest" description="Disordered" evidence="1">
    <location>
        <begin position="122"/>
        <end position="141"/>
    </location>
</feature>
<dbReference type="Proteomes" id="UP000003704">
    <property type="component" value="Unassembled WGS sequence"/>
</dbReference>
<dbReference type="InterPro" id="IPR052894">
    <property type="entry name" value="AsmA-related"/>
</dbReference>
<evidence type="ECO:0000256" key="1">
    <source>
        <dbReference type="SAM" id="MobiDB-lite"/>
    </source>
</evidence>
<dbReference type="Pfam" id="PF05170">
    <property type="entry name" value="AsmA"/>
    <property type="match status" value="1"/>
</dbReference>
<feature type="compositionally biased region" description="Basic and acidic residues" evidence="1">
    <location>
        <begin position="872"/>
        <end position="886"/>
    </location>
</feature>
<dbReference type="STRING" id="1172194.WQQ_06590"/>
<dbReference type="GO" id="GO:0090313">
    <property type="term" value="P:regulation of protein targeting to membrane"/>
    <property type="evidence" value="ECO:0007669"/>
    <property type="project" value="TreeGrafter"/>
</dbReference>
<evidence type="ECO:0000259" key="2">
    <source>
        <dbReference type="Pfam" id="PF05170"/>
    </source>
</evidence>
<dbReference type="InterPro" id="IPR007844">
    <property type="entry name" value="AsmA"/>
</dbReference>
<name>I7ZFQ9_9GAMM</name>
<comment type="caution">
    <text evidence="3">The sequence shown here is derived from an EMBL/GenBank/DDBJ whole genome shotgun (WGS) entry which is preliminary data.</text>
</comment>
<gene>
    <name evidence="3" type="ORF">WQQ_06590</name>
</gene>
<evidence type="ECO:0000313" key="3">
    <source>
        <dbReference type="EMBL" id="EIT70522.1"/>
    </source>
</evidence>
<feature type="compositionally biased region" description="Low complexity" evidence="1">
    <location>
        <begin position="854"/>
        <end position="871"/>
    </location>
</feature>
<proteinExistence type="predicted"/>
<feature type="domain" description="AsmA" evidence="2">
    <location>
        <begin position="2"/>
        <end position="724"/>
    </location>
</feature>
<dbReference type="PANTHER" id="PTHR30441:SF4">
    <property type="entry name" value="PROTEIN ASMA"/>
    <property type="match status" value="1"/>
</dbReference>
<organism evidence="3 4">
    <name type="scientific">Hydrocarboniphaga effusa AP103</name>
    <dbReference type="NCBI Taxonomy" id="1172194"/>
    <lineage>
        <taxon>Bacteria</taxon>
        <taxon>Pseudomonadati</taxon>
        <taxon>Pseudomonadota</taxon>
        <taxon>Gammaproteobacteria</taxon>
        <taxon>Nevskiales</taxon>
        <taxon>Nevskiaceae</taxon>
        <taxon>Hydrocarboniphaga</taxon>
    </lineage>
</organism>
<reference evidence="3 4" key="1">
    <citation type="journal article" date="2012" name="J. Bacteriol.">
        <title>Genome Sequence of n-Alkane-Degrading Hydrocarboniphaga effusa Strain AP103T (ATCC BAA-332T).</title>
        <authorList>
            <person name="Chang H.K."/>
            <person name="Zylstra G.J."/>
            <person name="Chae J.C."/>
        </authorList>
    </citation>
    <scope>NUCLEOTIDE SEQUENCE [LARGE SCALE GENOMIC DNA]</scope>
    <source>
        <strain evidence="3 4">AP103</strain>
    </source>
</reference>
<accession>I7ZFQ9</accession>
<dbReference type="GO" id="GO:0005886">
    <property type="term" value="C:plasma membrane"/>
    <property type="evidence" value="ECO:0007669"/>
    <property type="project" value="TreeGrafter"/>
</dbReference>
<dbReference type="AlphaFoldDB" id="I7ZFQ9"/>
<dbReference type="EMBL" id="AKGD01000001">
    <property type="protein sequence ID" value="EIT70522.1"/>
    <property type="molecule type" value="Genomic_DNA"/>
</dbReference>
<feature type="region of interest" description="Disordered" evidence="1">
    <location>
        <begin position="826"/>
        <end position="886"/>
    </location>
</feature>
<evidence type="ECO:0000313" key="4">
    <source>
        <dbReference type="Proteomes" id="UP000003704"/>
    </source>
</evidence>